<reference evidence="1" key="1">
    <citation type="submission" date="2006-10" db="EMBL/GenBank/DDBJ databases">
        <authorList>
            <person name="Amadeo P."/>
            <person name="Zhao Q."/>
            <person name="Wortman J."/>
            <person name="Fraser-Liggett C."/>
            <person name="Carlton J."/>
        </authorList>
    </citation>
    <scope>NUCLEOTIDE SEQUENCE</scope>
    <source>
        <strain evidence="1">G3</strain>
    </source>
</reference>
<accession>A2D7Q4</accession>
<dbReference type="VEuPathDB" id="TrichDB:TVAGG3_0994510"/>
<dbReference type="AlphaFoldDB" id="A2D7Q4"/>
<name>A2D7Q4_TRIV3</name>
<dbReference type="KEGG" id="tva:4720737"/>
<protein>
    <submittedName>
        <fullName evidence="1">Uncharacterized protein</fullName>
    </submittedName>
</protein>
<proteinExistence type="predicted"/>
<gene>
    <name evidence="1" type="ORF">TVAG_121090</name>
</gene>
<evidence type="ECO:0000313" key="1">
    <source>
        <dbReference type="EMBL" id="EAY23771.1"/>
    </source>
</evidence>
<reference evidence="1" key="2">
    <citation type="journal article" date="2007" name="Science">
        <title>Draft genome sequence of the sexually transmitted pathogen Trichomonas vaginalis.</title>
        <authorList>
            <person name="Carlton J.M."/>
            <person name="Hirt R.P."/>
            <person name="Silva J.C."/>
            <person name="Delcher A.L."/>
            <person name="Schatz M."/>
            <person name="Zhao Q."/>
            <person name="Wortman J.R."/>
            <person name="Bidwell S.L."/>
            <person name="Alsmark U.C.M."/>
            <person name="Besteiro S."/>
            <person name="Sicheritz-Ponten T."/>
            <person name="Noel C.J."/>
            <person name="Dacks J.B."/>
            <person name="Foster P.G."/>
            <person name="Simillion C."/>
            <person name="Van de Peer Y."/>
            <person name="Miranda-Saavedra D."/>
            <person name="Barton G.J."/>
            <person name="Westrop G.D."/>
            <person name="Mueller S."/>
            <person name="Dessi D."/>
            <person name="Fiori P.L."/>
            <person name="Ren Q."/>
            <person name="Paulsen I."/>
            <person name="Zhang H."/>
            <person name="Bastida-Corcuera F.D."/>
            <person name="Simoes-Barbosa A."/>
            <person name="Brown M.T."/>
            <person name="Hayes R.D."/>
            <person name="Mukherjee M."/>
            <person name="Okumura C.Y."/>
            <person name="Schneider R."/>
            <person name="Smith A.J."/>
            <person name="Vanacova S."/>
            <person name="Villalvazo M."/>
            <person name="Haas B.J."/>
            <person name="Pertea M."/>
            <person name="Feldblyum T.V."/>
            <person name="Utterback T.R."/>
            <person name="Shu C.L."/>
            <person name="Osoegawa K."/>
            <person name="de Jong P.J."/>
            <person name="Hrdy I."/>
            <person name="Horvathova L."/>
            <person name="Zubacova Z."/>
            <person name="Dolezal P."/>
            <person name="Malik S.B."/>
            <person name="Logsdon J.M. Jr."/>
            <person name="Henze K."/>
            <person name="Gupta A."/>
            <person name="Wang C.C."/>
            <person name="Dunne R.L."/>
            <person name="Upcroft J.A."/>
            <person name="Upcroft P."/>
            <person name="White O."/>
            <person name="Salzberg S.L."/>
            <person name="Tang P."/>
            <person name="Chiu C.-H."/>
            <person name="Lee Y.-S."/>
            <person name="Embley T.M."/>
            <person name="Coombs G.H."/>
            <person name="Mottram J.C."/>
            <person name="Tachezy J."/>
            <person name="Fraser-Liggett C.M."/>
            <person name="Johnson P.J."/>
        </authorList>
    </citation>
    <scope>NUCLEOTIDE SEQUENCE [LARGE SCALE GENOMIC DNA]</scope>
    <source>
        <strain evidence="1">G3</strain>
    </source>
</reference>
<dbReference type="EMBL" id="DS113177">
    <property type="protein sequence ID" value="EAY23771.1"/>
    <property type="molecule type" value="Genomic_DNA"/>
</dbReference>
<dbReference type="InParanoid" id="A2D7Q4"/>
<sequence>MFNEYDIQIKLLRDFVNNPNSSKKKVGKSTAKLLELYCDVAGTSPSKKIKHILAHYRVRKTREGEIKRREIYLGDFDYKTSPGYKLIERLFIPGVLDKRPNANMLKSLILLILNEERKHGNEIKLQREALRSKAGLYKFITDHYTLVEEYLNCGTKITVDQKLVN</sequence>
<dbReference type="Proteomes" id="UP000001542">
    <property type="component" value="Unassembled WGS sequence"/>
</dbReference>
<keyword evidence="2" id="KW-1185">Reference proteome</keyword>
<dbReference type="VEuPathDB" id="TrichDB:TVAG_121090"/>
<evidence type="ECO:0000313" key="2">
    <source>
        <dbReference type="Proteomes" id="UP000001542"/>
    </source>
</evidence>
<dbReference type="RefSeq" id="XP_001277019.1">
    <property type="nucleotide sequence ID" value="XM_001277018.1"/>
</dbReference>
<organism evidence="1 2">
    <name type="scientific">Trichomonas vaginalis (strain ATCC PRA-98 / G3)</name>
    <dbReference type="NCBI Taxonomy" id="412133"/>
    <lineage>
        <taxon>Eukaryota</taxon>
        <taxon>Metamonada</taxon>
        <taxon>Parabasalia</taxon>
        <taxon>Trichomonadida</taxon>
        <taxon>Trichomonadidae</taxon>
        <taxon>Trichomonas</taxon>
    </lineage>
</organism>